<evidence type="ECO:0000313" key="2">
    <source>
        <dbReference type="Proteomes" id="UP000193642"/>
    </source>
</evidence>
<keyword evidence="2" id="KW-1185">Reference proteome</keyword>
<proteinExistence type="predicted"/>
<dbReference type="EMBL" id="MCGO01000071">
    <property type="protein sequence ID" value="ORY32390.1"/>
    <property type="molecule type" value="Genomic_DNA"/>
</dbReference>
<dbReference type="Proteomes" id="UP000193642">
    <property type="component" value="Unassembled WGS sequence"/>
</dbReference>
<comment type="caution">
    <text evidence="1">The sequence shown here is derived from an EMBL/GenBank/DDBJ whole genome shotgun (WGS) entry which is preliminary data.</text>
</comment>
<gene>
    <name evidence="1" type="ORF">BCR33DRAFT_723431</name>
</gene>
<protein>
    <submittedName>
        <fullName evidence="1">Uncharacterized protein</fullName>
    </submittedName>
</protein>
<evidence type="ECO:0000313" key="1">
    <source>
        <dbReference type="EMBL" id="ORY32390.1"/>
    </source>
</evidence>
<reference evidence="1 2" key="1">
    <citation type="submission" date="2016-07" db="EMBL/GenBank/DDBJ databases">
        <title>Pervasive Adenine N6-methylation of Active Genes in Fungi.</title>
        <authorList>
            <consortium name="DOE Joint Genome Institute"/>
            <person name="Mondo S.J."/>
            <person name="Dannebaum R.O."/>
            <person name="Kuo R.C."/>
            <person name="Labutti K."/>
            <person name="Haridas S."/>
            <person name="Kuo A."/>
            <person name="Salamov A."/>
            <person name="Ahrendt S.R."/>
            <person name="Lipzen A."/>
            <person name="Sullivan W."/>
            <person name="Andreopoulos W.B."/>
            <person name="Clum A."/>
            <person name="Lindquist E."/>
            <person name="Daum C."/>
            <person name="Ramamoorthy G.K."/>
            <person name="Gryganskyi A."/>
            <person name="Culley D."/>
            <person name="Magnuson J.K."/>
            <person name="James T.Y."/>
            <person name="O'Malley M.A."/>
            <person name="Stajich J.E."/>
            <person name="Spatafora J.W."/>
            <person name="Visel A."/>
            <person name="Grigoriev I.V."/>
        </authorList>
    </citation>
    <scope>NUCLEOTIDE SEQUENCE [LARGE SCALE GENOMIC DNA]</scope>
    <source>
        <strain evidence="1 2">JEL800</strain>
    </source>
</reference>
<organism evidence="1 2">
    <name type="scientific">Rhizoclosmatium globosum</name>
    <dbReference type="NCBI Taxonomy" id="329046"/>
    <lineage>
        <taxon>Eukaryota</taxon>
        <taxon>Fungi</taxon>
        <taxon>Fungi incertae sedis</taxon>
        <taxon>Chytridiomycota</taxon>
        <taxon>Chytridiomycota incertae sedis</taxon>
        <taxon>Chytridiomycetes</taxon>
        <taxon>Chytridiales</taxon>
        <taxon>Chytriomycetaceae</taxon>
        <taxon>Rhizoclosmatium</taxon>
    </lineage>
</organism>
<sequence>MSEPSNKPLGPQTKNYQREPEGCWRFGHHQLDTKSQMFAARESLQEMPVTRFCGE</sequence>
<name>A0A1Y2BCY0_9FUNG</name>
<accession>A0A1Y2BCY0</accession>
<dbReference type="AlphaFoldDB" id="A0A1Y2BCY0"/>